<dbReference type="OrthoDB" id="5384040at2759"/>
<feature type="region of interest" description="Disordered" evidence="5">
    <location>
        <begin position="303"/>
        <end position="345"/>
    </location>
</feature>
<feature type="transmembrane region" description="Helical" evidence="6">
    <location>
        <begin position="149"/>
        <end position="171"/>
    </location>
</feature>
<name>A0A7H8QKN2_TALRU</name>
<feature type="transmembrane region" description="Helical" evidence="6">
    <location>
        <begin position="183"/>
        <end position="209"/>
    </location>
</feature>
<feature type="transmembrane region" description="Helical" evidence="6">
    <location>
        <begin position="45"/>
        <end position="63"/>
    </location>
</feature>
<dbReference type="EMBL" id="CP055898">
    <property type="protein sequence ID" value="QKX54476.1"/>
    <property type="molecule type" value="Genomic_DNA"/>
</dbReference>
<dbReference type="AlphaFoldDB" id="A0A7H8QKN2"/>
<reference evidence="8" key="1">
    <citation type="submission" date="2020-06" db="EMBL/GenBank/DDBJ databases">
        <title>A chromosome-scale genome assembly of Talaromyces rugulosus W13939.</title>
        <authorList>
            <person name="Wang B."/>
            <person name="Guo L."/>
            <person name="Ye K."/>
            <person name="Wang L."/>
        </authorList>
    </citation>
    <scope>NUCLEOTIDE SEQUENCE [LARGE SCALE GENOMIC DNA]</scope>
    <source>
        <strain evidence="8">W13939</strain>
    </source>
</reference>
<evidence type="ECO:0000256" key="5">
    <source>
        <dbReference type="SAM" id="MobiDB-lite"/>
    </source>
</evidence>
<dbReference type="GeneID" id="55989073"/>
<feature type="transmembrane region" description="Helical" evidence="6">
    <location>
        <begin position="108"/>
        <end position="128"/>
    </location>
</feature>
<evidence type="ECO:0000256" key="3">
    <source>
        <dbReference type="ARBA" id="ARBA00022989"/>
    </source>
</evidence>
<feature type="region of interest" description="Disordered" evidence="5">
    <location>
        <begin position="370"/>
        <end position="424"/>
    </location>
</feature>
<dbReference type="PANTHER" id="PTHR31465">
    <property type="entry name" value="PROTEIN RTA1-RELATED"/>
    <property type="match status" value="1"/>
</dbReference>
<evidence type="ECO:0000313" key="7">
    <source>
        <dbReference type="EMBL" id="QKX54476.1"/>
    </source>
</evidence>
<dbReference type="GO" id="GO:0016020">
    <property type="term" value="C:membrane"/>
    <property type="evidence" value="ECO:0007669"/>
    <property type="project" value="UniProtKB-SubCell"/>
</dbReference>
<keyword evidence="4 6" id="KW-0472">Membrane</keyword>
<dbReference type="PANTHER" id="PTHR31465:SF15">
    <property type="entry name" value="LIPID TRANSPORTER ATNI-RELATED"/>
    <property type="match status" value="1"/>
</dbReference>
<evidence type="ECO:0008006" key="9">
    <source>
        <dbReference type="Google" id="ProtNLM"/>
    </source>
</evidence>
<dbReference type="RefSeq" id="XP_035340655.1">
    <property type="nucleotide sequence ID" value="XM_035484762.1"/>
</dbReference>
<feature type="compositionally biased region" description="Basic residues" evidence="5">
    <location>
        <begin position="309"/>
        <end position="322"/>
    </location>
</feature>
<gene>
    <name evidence="7" type="ORF">TRUGW13939_01563</name>
</gene>
<accession>A0A7H8QKN2</accession>
<evidence type="ECO:0000256" key="4">
    <source>
        <dbReference type="ARBA" id="ARBA00023136"/>
    </source>
</evidence>
<keyword evidence="2 6" id="KW-0812">Transmembrane</keyword>
<dbReference type="KEGG" id="trg:TRUGW13939_01563"/>
<evidence type="ECO:0000256" key="1">
    <source>
        <dbReference type="ARBA" id="ARBA00004141"/>
    </source>
</evidence>
<organism evidence="7 8">
    <name type="scientific">Talaromyces rugulosus</name>
    <name type="common">Penicillium rugulosum</name>
    <dbReference type="NCBI Taxonomy" id="121627"/>
    <lineage>
        <taxon>Eukaryota</taxon>
        <taxon>Fungi</taxon>
        <taxon>Dikarya</taxon>
        <taxon>Ascomycota</taxon>
        <taxon>Pezizomycotina</taxon>
        <taxon>Eurotiomycetes</taxon>
        <taxon>Eurotiomycetidae</taxon>
        <taxon>Eurotiales</taxon>
        <taxon>Trichocomaceae</taxon>
        <taxon>Talaromyces</taxon>
        <taxon>Talaromyces sect. Islandici</taxon>
    </lineage>
</organism>
<evidence type="ECO:0000313" key="8">
    <source>
        <dbReference type="Proteomes" id="UP000509510"/>
    </source>
</evidence>
<evidence type="ECO:0000256" key="6">
    <source>
        <dbReference type="SAM" id="Phobius"/>
    </source>
</evidence>
<feature type="transmembrane region" description="Helical" evidence="6">
    <location>
        <begin position="235"/>
        <end position="253"/>
    </location>
</feature>
<proteinExistence type="predicted"/>
<keyword evidence="8" id="KW-1185">Reference proteome</keyword>
<dbReference type="Proteomes" id="UP000509510">
    <property type="component" value="Chromosome I"/>
</dbReference>
<protein>
    <recommendedName>
        <fullName evidence="9">RTA1 domain protein</fullName>
    </recommendedName>
</protein>
<comment type="subcellular location">
    <subcellularLocation>
        <location evidence="1">Membrane</location>
        <topology evidence="1">Multi-pass membrane protein</topology>
    </subcellularLocation>
</comment>
<sequence length="424" mass="47413">MATATTTLATATSTTSATATCVDIAPGKDGYLPPEACDNLLLYRPSYVAAIIFIALFGLTTGIHVVQGFMYKMKFTWVVIMGGAWEIAAMVMAALLAKKQNSDAYATMHTLLFLLAPLWINAFFYMTLGRMVWFFDEQKRLAGLSAKRFGSLFVWLDIFSFLIQATGAVLASQTGVSSKSIELGLHIYMGGIGAQEFFILCFTVMLIMLHRRLIKQEQRGIKLERLHNGSLPWRWLFYGIYFALIMITIRIIFRICQYSSGNGPDNSLLTVEAYEYVLDATPMFLALLILNFTHPGRIISGPDASWPRPSRKEKKELKRQRKAEKAARKAGIYYPGTGSNSDEDLAHNRNSAMAEETPLNSLRYQEEGGQHLYPAPASPPAAALDHGHYDNIPPVTAHYPVHEHDYQPPSSRWDGYSSYDHARS</sequence>
<dbReference type="InterPro" id="IPR007568">
    <property type="entry name" value="RTA1"/>
</dbReference>
<feature type="transmembrane region" description="Helical" evidence="6">
    <location>
        <begin position="75"/>
        <end position="96"/>
    </location>
</feature>
<dbReference type="Pfam" id="PF04479">
    <property type="entry name" value="RTA1"/>
    <property type="match status" value="1"/>
</dbReference>
<evidence type="ECO:0000256" key="2">
    <source>
        <dbReference type="ARBA" id="ARBA00022692"/>
    </source>
</evidence>
<keyword evidence="3 6" id="KW-1133">Transmembrane helix</keyword>